<dbReference type="Proteomes" id="UP001156690">
    <property type="component" value="Unassembled WGS sequence"/>
</dbReference>
<accession>A0AAV5NQ44</accession>
<evidence type="ECO:0000313" key="1">
    <source>
        <dbReference type="EMBL" id="GLQ72398.1"/>
    </source>
</evidence>
<evidence type="ECO:0000313" key="2">
    <source>
        <dbReference type="Proteomes" id="UP001156690"/>
    </source>
</evidence>
<protein>
    <submittedName>
        <fullName evidence="1">Uncharacterized protein</fullName>
    </submittedName>
</protein>
<dbReference type="AlphaFoldDB" id="A0AAV5NQ44"/>
<name>A0AAV5NQ44_9VIBR</name>
<sequence length="69" mass="7906">MSLFIHAPAIINWMSYLKGEIESRIILGSQVVSSLNLKYHYKTLFIKLCSYTQAPKGEFAWLSYCVTDS</sequence>
<comment type="caution">
    <text evidence="1">The sequence shown here is derived from an EMBL/GenBank/DDBJ whole genome shotgun (WGS) entry which is preliminary data.</text>
</comment>
<dbReference type="EMBL" id="BSNX01000015">
    <property type="protein sequence ID" value="GLQ72398.1"/>
    <property type="molecule type" value="Genomic_DNA"/>
</dbReference>
<keyword evidence="2" id="KW-1185">Reference proteome</keyword>
<reference evidence="2" key="1">
    <citation type="journal article" date="2019" name="Int. J. Syst. Evol. Microbiol.">
        <title>The Global Catalogue of Microorganisms (GCM) 10K type strain sequencing project: providing services to taxonomists for standard genome sequencing and annotation.</title>
        <authorList>
            <consortium name="The Broad Institute Genomics Platform"/>
            <consortium name="The Broad Institute Genome Sequencing Center for Infectious Disease"/>
            <person name="Wu L."/>
            <person name="Ma J."/>
        </authorList>
    </citation>
    <scope>NUCLEOTIDE SEQUENCE [LARGE SCALE GENOMIC DNA]</scope>
    <source>
        <strain evidence="2">NBRC 15640</strain>
    </source>
</reference>
<organism evidence="1 2">
    <name type="scientific">Vibrio penaeicida</name>
    <dbReference type="NCBI Taxonomy" id="104609"/>
    <lineage>
        <taxon>Bacteria</taxon>
        <taxon>Pseudomonadati</taxon>
        <taxon>Pseudomonadota</taxon>
        <taxon>Gammaproteobacteria</taxon>
        <taxon>Vibrionales</taxon>
        <taxon>Vibrionaceae</taxon>
        <taxon>Vibrio</taxon>
    </lineage>
</organism>
<proteinExistence type="predicted"/>
<gene>
    <name evidence="1" type="ORF">GCM10007932_17580</name>
</gene>